<keyword evidence="9" id="KW-0547">Nucleotide-binding</keyword>
<keyword evidence="7" id="KW-0812">Transmembrane</keyword>
<dbReference type="Gene3D" id="3.30.450.20">
    <property type="entry name" value="PAS domain"/>
    <property type="match status" value="3"/>
</dbReference>
<dbReference type="EMBL" id="PIQH01000007">
    <property type="protein sequence ID" value="RUO79889.1"/>
    <property type="molecule type" value="Genomic_DNA"/>
</dbReference>
<evidence type="ECO:0000256" key="9">
    <source>
        <dbReference type="ARBA" id="ARBA00022741"/>
    </source>
</evidence>
<dbReference type="FunFam" id="3.30.70.270:FF:000001">
    <property type="entry name" value="Diguanylate cyclase domain protein"/>
    <property type="match status" value="1"/>
</dbReference>
<keyword evidence="6" id="KW-0808">Transferase</keyword>
<comment type="catalytic activity">
    <reaction evidence="12">
        <text>2 GTP = 3',3'-c-di-GMP + 2 diphosphate</text>
        <dbReference type="Rhea" id="RHEA:24898"/>
        <dbReference type="ChEBI" id="CHEBI:33019"/>
        <dbReference type="ChEBI" id="CHEBI:37565"/>
        <dbReference type="ChEBI" id="CHEBI:58805"/>
        <dbReference type="EC" id="2.7.7.65"/>
    </reaction>
</comment>
<comment type="caution">
    <text evidence="16">The sequence shown here is derived from an EMBL/GenBank/DDBJ whole genome shotgun (WGS) entry which is preliminary data.</text>
</comment>
<dbReference type="InterPro" id="IPR035965">
    <property type="entry name" value="PAS-like_dom_sf"/>
</dbReference>
<protein>
    <recommendedName>
        <fullName evidence="3">diguanylate cyclase</fullName>
        <ecNumber evidence="3">2.7.7.65</ecNumber>
    </recommendedName>
</protein>
<dbReference type="Pfam" id="PF08447">
    <property type="entry name" value="PAS_3"/>
    <property type="match status" value="3"/>
</dbReference>
<dbReference type="GO" id="GO:1902201">
    <property type="term" value="P:negative regulation of bacterial-type flagellum-dependent cell motility"/>
    <property type="evidence" value="ECO:0007669"/>
    <property type="project" value="TreeGrafter"/>
</dbReference>
<keyword evidence="5" id="KW-0997">Cell inner membrane</keyword>
<keyword evidence="10" id="KW-1133">Transmembrane helix</keyword>
<dbReference type="SUPFAM" id="SSF55785">
    <property type="entry name" value="PYP-like sensor domain (PAS domain)"/>
    <property type="match status" value="3"/>
</dbReference>
<keyword evidence="17" id="KW-1185">Reference proteome</keyword>
<dbReference type="InterPro" id="IPR029787">
    <property type="entry name" value="Nucleotide_cyclase"/>
</dbReference>
<reference evidence="16 17" key="1">
    <citation type="journal article" date="2011" name="Front. Microbiol.">
        <title>Genomic signatures of strain selection and enhancement in Bacillus atrophaeus var. globigii, a historical biowarfare simulant.</title>
        <authorList>
            <person name="Gibbons H.S."/>
            <person name="Broomall S.M."/>
            <person name="McNew L.A."/>
            <person name="Daligault H."/>
            <person name="Chapman C."/>
            <person name="Bruce D."/>
            <person name="Karavis M."/>
            <person name="Krepps M."/>
            <person name="McGregor P.A."/>
            <person name="Hong C."/>
            <person name="Park K.H."/>
            <person name="Akmal A."/>
            <person name="Feldman A."/>
            <person name="Lin J.S."/>
            <person name="Chang W.E."/>
            <person name="Higgs B.W."/>
            <person name="Demirev P."/>
            <person name="Lindquist J."/>
            <person name="Liem A."/>
            <person name="Fochler E."/>
            <person name="Read T.D."/>
            <person name="Tapia R."/>
            <person name="Johnson S."/>
            <person name="Bishop-Lilly K.A."/>
            <person name="Detter C."/>
            <person name="Han C."/>
            <person name="Sozhamannan S."/>
            <person name="Rosenzweig C.N."/>
            <person name="Skowronski E.W."/>
        </authorList>
    </citation>
    <scope>NUCLEOTIDE SEQUENCE [LARGE SCALE GENOMIC DNA]</scope>
    <source>
        <strain evidence="16 17">CC-PW-9</strain>
    </source>
</reference>
<dbReference type="EC" id="2.7.7.65" evidence="3"/>
<dbReference type="GO" id="GO:0005886">
    <property type="term" value="C:plasma membrane"/>
    <property type="evidence" value="ECO:0007669"/>
    <property type="project" value="UniProtKB-SubCell"/>
</dbReference>
<keyword evidence="11" id="KW-0472">Membrane</keyword>
<dbReference type="CDD" id="cd00130">
    <property type="entry name" value="PAS"/>
    <property type="match status" value="3"/>
</dbReference>
<comment type="cofactor">
    <cofactor evidence="1">
        <name>Mg(2+)</name>
        <dbReference type="ChEBI" id="CHEBI:18420"/>
    </cofactor>
</comment>
<dbReference type="InterPro" id="IPR043128">
    <property type="entry name" value="Rev_trsase/Diguanyl_cyclase"/>
</dbReference>
<dbReference type="SMART" id="SM00086">
    <property type="entry name" value="PAC"/>
    <property type="match status" value="2"/>
</dbReference>
<feature type="domain" description="PAS" evidence="13">
    <location>
        <begin position="163"/>
        <end position="221"/>
    </location>
</feature>
<keyword evidence="4" id="KW-1003">Cell membrane</keyword>
<gene>
    <name evidence="16" type="ORF">CWI84_07970</name>
</gene>
<dbReference type="NCBIfam" id="TIGR00254">
    <property type="entry name" value="GGDEF"/>
    <property type="match status" value="1"/>
</dbReference>
<dbReference type="NCBIfam" id="TIGR00229">
    <property type="entry name" value="sensory_box"/>
    <property type="match status" value="3"/>
</dbReference>
<evidence type="ECO:0000256" key="12">
    <source>
        <dbReference type="ARBA" id="ARBA00034247"/>
    </source>
</evidence>
<evidence type="ECO:0000256" key="2">
    <source>
        <dbReference type="ARBA" id="ARBA00004429"/>
    </source>
</evidence>
<dbReference type="OrthoDB" id="5620448at2"/>
<evidence type="ECO:0000256" key="4">
    <source>
        <dbReference type="ARBA" id="ARBA00022475"/>
    </source>
</evidence>
<dbReference type="GO" id="GO:0052621">
    <property type="term" value="F:diguanylate cyclase activity"/>
    <property type="evidence" value="ECO:0007669"/>
    <property type="project" value="UniProtKB-EC"/>
</dbReference>
<evidence type="ECO:0000256" key="1">
    <source>
        <dbReference type="ARBA" id="ARBA00001946"/>
    </source>
</evidence>
<dbReference type="PROSITE" id="PS50887">
    <property type="entry name" value="GGDEF"/>
    <property type="match status" value="1"/>
</dbReference>
<dbReference type="AlphaFoldDB" id="A0A432ZPQ5"/>
<dbReference type="SMART" id="SM00267">
    <property type="entry name" value="GGDEF"/>
    <property type="match status" value="1"/>
</dbReference>
<dbReference type="InterPro" id="IPR001610">
    <property type="entry name" value="PAC"/>
</dbReference>
<evidence type="ECO:0000256" key="3">
    <source>
        <dbReference type="ARBA" id="ARBA00012528"/>
    </source>
</evidence>
<evidence type="ECO:0000313" key="17">
    <source>
        <dbReference type="Proteomes" id="UP000287996"/>
    </source>
</evidence>
<evidence type="ECO:0000259" key="14">
    <source>
        <dbReference type="PROSITE" id="PS50113"/>
    </source>
</evidence>
<name>A0A432ZPQ5_9GAMM</name>
<dbReference type="SMART" id="SM00091">
    <property type="entry name" value="PAS"/>
    <property type="match status" value="3"/>
</dbReference>
<dbReference type="PANTHER" id="PTHR45138:SF9">
    <property type="entry name" value="DIGUANYLATE CYCLASE DGCM-RELATED"/>
    <property type="match status" value="1"/>
</dbReference>
<sequence>MSATPDPSAHYKSEIQRLQSIIDGTRAGTWEWNVQTGETRFNERWANMLGYSLAELEPTSIDTWLALTHPDDLTISEKRLAEYFAGTTDFYECVIRMRHKQGQWVWIEDRGKLISRSADNKPEWMTGTHIDVTEAHSARVERDEVSRRIEKISATIPGVIYQFTLSPEGVLGFPYSSEGMEQIYGVSQEEVREDAEILKKIIHPDDLERVLDGVIESAEQLTVWHDEYRVIIDGKVEWREGHSTPERMADGGTIWHGIIMDVTHRKKLEQELGVYQGRLEQAQAIAQIGCWEADIKHQSAWWSDINYDIFGLPRDYELTMETFLQHVHPDDVDMVKRAEAQAEYQNGYEIKHRIVRPNGEIRWVHEIASIEYDDNGAVSRFIGTVQDITDYKKLEEKLRLQASTDELTRLANRRSFMQSLAHEYARYERHPEAVASVLMLDIDFFKRINDTFGHAVGDDVLVQLAQLMAERFRKTDMLGRLGGEEFAVLMPHTLADEAEQVAELVRQAIADMDIVVNGVERPLSITISIGVSQFLPSDQRDDEGLLRADKALYQAKSNGRNKVVAYQNKKG</sequence>
<proteinExistence type="predicted"/>
<dbReference type="PROSITE" id="PS50113">
    <property type="entry name" value="PAC"/>
    <property type="match status" value="1"/>
</dbReference>
<evidence type="ECO:0000259" key="13">
    <source>
        <dbReference type="PROSITE" id="PS50112"/>
    </source>
</evidence>
<evidence type="ECO:0000256" key="8">
    <source>
        <dbReference type="ARBA" id="ARBA00022737"/>
    </source>
</evidence>
<evidence type="ECO:0000259" key="15">
    <source>
        <dbReference type="PROSITE" id="PS50887"/>
    </source>
</evidence>
<evidence type="ECO:0000256" key="5">
    <source>
        <dbReference type="ARBA" id="ARBA00022519"/>
    </source>
</evidence>
<dbReference type="Gene3D" id="2.10.70.100">
    <property type="match status" value="1"/>
</dbReference>
<dbReference type="SUPFAM" id="SSF55073">
    <property type="entry name" value="Nucleotide cyclase"/>
    <property type="match status" value="1"/>
</dbReference>
<keyword evidence="8" id="KW-0677">Repeat</keyword>
<dbReference type="Gene3D" id="3.30.70.270">
    <property type="match status" value="1"/>
</dbReference>
<evidence type="ECO:0000256" key="6">
    <source>
        <dbReference type="ARBA" id="ARBA00022679"/>
    </source>
</evidence>
<dbReference type="InterPro" id="IPR000160">
    <property type="entry name" value="GGDEF_dom"/>
</dbReference>
<dbReference type="InterPro" id="IPR000014">
    <property type="entry name" value="PAS"/>
</dbReference>
<feature type="domain" description="PAC" evidence="14">
    <location>
        <begin position="348"/>
        <end position="400"/>
    </location>
</feature>
<dbReference type="CDD" id="cd01949">
    <property type="entry name" value="GGDEF"/>
    <property type="match status" value="1"/>
</dbReference>
<dbReference type="GO" id="GO:0000166">
    <property type="term" value="F:nucleotide binding"/>
    <property type="evidence" value="ECO:0007669"/>
    <property type="project" value="UniProtKB-KW"/>
</dbReference>
<accession>A0A432ZPQ5</accession>
<dbReference type="PROSITE" id="PS50112">
    <property type="entry name" value="PAS"/>
    <property type="match status" value="1"/>
</dbReference>
<dbReference type="FunFam" id="2.10.70.100:FF:000001">
    <property type="entry name" value="Sensory transduction histidine kinase"/>
    <property type="match status" value="1"/>
</dbReference>
<dbReference type="Pfam" id="PF00990">
    <property type="entry name" value="GGDEF"/>
    <property type="match status" value="1"/>
</dbReference>
<evidence type="ECO:0000313" key="16">
    <source>
        <dbReference type="EMBL" id="RUO79889.1"/>
    </source>
</evidence>
<evidence type="ECO:0000256" key="11">
    <source>
        <dbReference type="ARBA" id="ARBA00023136"/>
    </source>
</evidence>
<evidence type="ECO:0000256" key="7">
    <source>
        <dbReference type="ARBA" id="ARBA00022692"/>
    </source>
</evidence>
<dbReference type="InterPro" id="IPR050469">
    <property type="entry name" value="Diguanylate_Cyclase"/>
</dbReference>
<dbReference type="InterPro" id="IPR013655">
    <property type="entry name" value="PAS_fold_3"/>
</dbReference>
<dbReference type="RefSeq" id="WP_126842064.1">
    <property type="nucleotide sequence ID" value="NZ_PIQH01000007.1"/>
</dbReference>
<dbReference type="Proteomes" id="UP000287996">
    <property type="component" value="Unassembled WGS sequence"/>
</dbReference>
<comment type="subcellular location">
    <subcellularLocation>
        <location evidence="2">Cell inner membrane</location>
        <topology evidence="2">Multi-pass membrane protein</topology>
    </subcellularLocation>
</comment>
<dbReference type="PANTHER" id="PTHR45138">
    <property type="entry name" value="REGULATORY COMPONENTS OF SENSORY TRANSDUCTION SYSTEM"/>
    <property type="match status" value="1"/>
</dbReference>
<dbReference type="GO" id="GO:0043709">
    <property type="term" value="P:cell adhesion involved in single-species biofilm formation"/>
    <property type="evidence" value="ECO:0007669"/>
    <property type="project" value="TreeGrafter"/>
</dbReference>
<organism evidence="16 17">
    <name type="scientific">Idiomarina tyrosinivorans</name>
    <dbReference type="NCBI Taxonomy" id="1445662"/>
    <lineage>
        <taxon>Bacteria</taxon>
        <taxon>Pseudomonadati</taxon>
        <taxon>Pseudomonadota</taxon>
        <taxon>Gammaproteobacteria</taxon>
        <taxon>Alteromonadales</taxon>
        <taxon>Idiomarinaceae</taxon>
        <taxon>Idiomarina</taxon>
    </lineage>
</organism>
<evidence type="ECO:0000256" key="10">
    <source>
        <dbReference type="ARBA" id="ARBA00022989"/>
    </source>
</evidence>
<feature type="domain" description="GGDEF" evidence="15">
    <location>
        <begin position="433"/>
        <end position="568"/>
    </location>
</feature>
<dbReference type="InterPro" id="IPR000700">
    <property type="entry name" value="PAS-assoc_C"/>
</dbReference>